<sequence>MKTKQDLSPDALESELEDTRRKIAALASIATEQLAPRAVAARAIKAETRRRADRYVGNAKSVLGSHPVASALAFCSLGAMIYLGVRDHNGRKSDRLPGSTS</sequence>
<evidence type="ECO:0008006" key="4">
    <source>
        <dbReference type="Google" id="ProtNLM"/>
    </source>
</evidence>
<name>A0A944CBP0_9HYPH</name>
<accession>A0A944CBP0</accession>
<reference evidence="2" key="2">
    <citation type="journal article" date="2021" name="Microorganisms">
        <title>Bacterial Dimethylsulfoniopropionate Biosynthesis in the East China Sea.</title>
        <authorList>
            <person name="Liu J."/>
            <person name="Zhang Y."/>
            <person name="Liu J."/>
            <person name="Zhong H."/>
            <person name="Williams B.T."/>
            <person name="Zheng Y."/>
            <person name="Curson A.R.J."/>
            <person name="Sun C."/>
            <person name="Sun H."/>
            <person name="Song D."/>
            <person name="Wagner Mackenzie B."/>
            <person name="Bermejo Martinez A."/>
            <person name="Todd J.D."/>
            <person name="Zhang X.H."/>
        </authorList>
    </citation>
    <scope>NUCLEOTIDE SEQUENCE</scope>
    <source>
        <strain evidence="2">AESS21</strain>
    </source>
</reference>
<comment type="caution">
    <text evidence="2">The sequence shown here is derived from an EMBL/GenBank/DDBJ whole genome shotgun (WGS) entry which is preliminary data.</text>
</comment>
<keyword evidence="1" id="KW-1133">Transmembrane helix</keyword>
<organism evidence="2 3">
    <name type="scientific">Roseibium polysiphoniae</name>
    <dbReference type="NCBI Taxonomy" id="2571221"/>
    <lineage>
        <taxon>Bacteria</taxon>
        <taxon>Pseudomonadati</taxon>
        <taxon>Pseudomonadota</taxon>
        <taxon>Alphaproteobacteria</taxon>
        <taxon>Hyphomicrobiales</taxon>
        <taxon>Stappiaceae</taxon>
        <taxon>Roseibium</taxon>
    </lineage>
</organism>
<dbReference type="EMBL" id="QTKU01000001">
    <property type="protein sequence ID" value="MBS8260068.1"/>
    <property type="molecule type" value="Genomic_DNA"/>
</dbReference>
<dbReference type="AlphaFoldDB" id="A0A944CBP0"/>
<dbReference type="RefSeq" id="WP_213215574.1">
    <property type="nucleotide sequence ID" value="NZ_QTKU01000001.1"/>
</dbReference>
<evidence type="ECO:0000256" key="1">
    <source>
        <dbReference type="SAM" id="Phobius"/>
    </source>
</evidence>
<proteinExistence type="predicted"/>
<dbReference type="Proteomes" id="UP000705379">
    <property type="component" value="Unassembled WGS sequence"/>
</dbReference>
<keyword evidence="1" id="KW-0812">Transmembrane</keyword>
<feature type="transmembrane region" description="Helical" evidence="1">
    <location>
        <begin position="68"/>
        <end position="85"/>
    </location>
</feature>
<evidence type="ECO:0000313" key="2">
    <source>
        <dbReference type="EMBL" id="MBS8260068.1"/>
    </source>
</evidence>
<protein>
    <recommendedName>
        <fullName evidence="4">DUF3618 domain-containing protein</fullName>
    </recommendedName>
</protein>
<evidence type="ECO:0000313" key="3">
    <source>
        <dbReference type="Proteomes" id="UP000705379"/>
    </source>
</evidence>
<keyword evidence="1" id="KW-0472">Membrane</keyword>
<gene>
    <name evidence="2" type="ORF">DYI23_07555</name>
</gene>
<reference evidence="2" key="1">
    <citation type="submission" date="2018-08" db="EMBL/GenBank/DDBJ databases">
        <authorList>
            <person name="Jin W."/>
            <person name="Wang H."/>
            <person name="Yang Y."/>
            <person name="Li M."/>
            <person name="Liu J."/>
        </authorList>
    </citation>
    <scope>NUCLEOTIDE SEQUENCE</scope>
    <source>
        <strain evidence="2">AESS21</strain>
    </source>
</reference>